<organism evidence="1 2">
    <name type="scientific">Moorena producens 3L</name>
    <dbReference type="NCBI Taxonomy" id="489825"/>
    <lineage>
        <taxon>Bacteria</taxon>
        <taxon>Bacillati</taxon>
        <taxon>Cyanobacteriota</taxon>
        <taxon>Cyanophyceae</taxon>
        <taxon>Coleofasciculales</taxon>
        <taxon>Coleofasciculaceae</taxon>
        <taxon>Moorena</taxon>
    </lineage>
</organism>
<protein>
    <submittedName>
        <fullName evidence="1">Uncharacterized protein</fullName>
    </submittedName>
</protein>
<reference evidence="2" key="1">
    <citation type="journal article" date="2011" name="Proc. Natl. Acad. Sci. U.S.A.">
        <title>Genomic insights into the physiology and ecology of the marine filamentous cyanobacterium Lyngbya majuscula.</title>
        <authorList>
            <person name="Jones A.C."/>
            <person name="Monroe E.A."/>
            <person name="Podell S."/>
            <person name="Hess W.R."/>
            <person name="Klages S."/>
            <person name="Esquenazi E."/>
            <person name="Niessen S."/>
            <person name="Hoover H."/>
            <person name="Rothmann M."/>
            <person name="Lasken R.S."/>
            <person name="Yates J.R.III."/>
            <person name="Reinhardt R."/>
            <person name="Kube M."/>
            <person name="Burkart M.D."/>
            <person name="Allen E.E."/>
            <person name="Dorrestein P.C."/>
            <person name="Gerwick W.H."/>
            <person name="Gerwick L."/>
        </authorList>
    </citation>
    <scope>NUCLEOTIDE SEQUENCE [LARGE SCALE GENOMIC DNA]</scope>
    <source>
        <strain evidence="2">3L</strain>
    </source>
</reference>
<proteinExistence type="predicted"/>
<keyword evidence="2" id="KW-1185">Reference proteome</keyword>
<name>F4XR48_9CYAN</name>
<dbReference type="AlphaFoldDB" id="F4XR48"/>
<dbReference type="HOGENOM" id="CLU_3382754_0_0_3"/>
<dbReference type="EMBL" id="GL890874">
    <property type="protein sequence ID" value="EGJ33023.1"/>
    <property type="molecule type" value="Genomic_DNA"/>
</dbReference>
<dbReference type="Proteomes" id="UP000003959">
    <property type="component" value="Unassembled WGS sequence"/>
</dbReference>
<evidence type="ECO:0000313" key="2">
    <source>
        <dbReference type="Proteomes" id="UP000003959"/>
    </source>
</evidence>
<accession>F4XR48</accession>
<evidence type="ECO:0000313" key="1">
    <source>
        <dbReference type="EMBL" id="EGJ33023.1"/>
    </source>
</evidence>
<gene>
    <name evidence="1" type="ORF">LYNGBM3L_55080</name>
</gene>
<sequence length="33" mass="3855">MDPDLISNTKETRIPKQILLQKKIFLIICEKLA</sequence>